<feature type="transmembrane region" description="Helical" evidence="5">
    <location>
        <begin position="113"/>
        <end position="131"/>
    </location>
</feature>
<evidence type="ECO:0000256" key="1">
    <source>
        <dbReference type="ARBA" id="ARBA00004141"/>
    </source>
</evidence>
<comment type="similarity">
    <text evidence="5">Belongs to the 4-toluene sulfonate uptake permease (TSUP) (TC 2.A.102) family.</text>
</comment>
<evidence type="ECO:0000256" key="4">
    <source>
        <dbReference type="ARBA" id="ARBA00023136"/>
    </source>
</evidence>
<dbReference type="AlphaFoldDB" id="A0A9W6N4C0"/>
<evidence type="ECO:0000256" key="3">
    <source>
        <dbReference type="ARBA" id="ARBA00022989"/>
    </source>
</evidence>
<dbReference type="PANTHER" id="PTHR43701:SF12">
    <property type="entry name" value="MEMBRANE TRANSPORTER PROTEIN YTNM-RELATED"/>
    <property type="match status" value="1"/>
</dbReference>
<accession>A0A9W6N4C0</accession>
<keyword evidence="2 5" id="KW-0812">Transmembrane</keyword>
<feature type="transmembrane region" description="Helical" evidence="5">
    <location>
        <begin position="82"/>
        <end position="101"/>
    </location>
</feature>
<evidence type="ECO:0000313" key="6">
    <source>
        <dbReference type="EMBL" id="GLK77979.1"/>
    </source>
</evidence>
<evidence type="ECO:0000313" key="7">
    <source>
        <dbReference type="Proteomes" id="UP001143364"/>
    </source>
</evidence>
<dbReference type="InterPro" id="IPR051598">
    <property type="entry name" value="TSUP/Inactive_protease-like"/>
</dbReference>
<evidence type="ECO:0000256" key="2">
    <source>
        <dbReference type="ARBA" id="ARBA00022692"/>
    </source>
</evidence>
<evidence type="ECO:0000256" key="5">
    <source>
        <dbReference type="RuleBase" id="RU363041"/>
    </source>
</evidence>
<gene>
    <name evidence="6" type="ORF">GCM10008171_32330</name>
</gene>
<dbReference type="RefSeq" id="WP_271205803.1">
    <property type="nucleotide sequence ID" value="NZ_BSFK01000016.1"/>
</dbReference>
<dbReference type="Pfam" id="PF01925">
    <property type="entry name" value="TauE"/>
    <property type="match status" value="1"/>
</dbReference>
<organism evidence="6 7">
    <name type="scientific">Methylopila jiangsuensis</name>
    <dbReference type="NCBI Taxonomy" id="586230"/>
    <lineage>
        <taxon>Bacteria</taxon>
        <taxon>Pseudomonadati</taxon>
        <taxon>Pseudomonadota</taxon>
        <taxon>Alphaproteobacteria</taxon>
        <taxon>Hyphomicrobiales</taxon>
        <taxon>Methylopilaceae</taxon>
        <taxon>Methylopila</taxon>
    </lineage>
</organism>
<dbReference type="Proteomes" id="UP001143364">
    <property type="component" value="Unassembled WGS sequence"/>
</dbReference>
<reference evidence="6" key="2">
    <citation type="submission" date="2023-01" db="EMBL/GenBank/DDBJ databases">
        <authorList>
            <person name="Sun Q."/>
            <person name="Evtushenko L."/>
        </authorList>
    </citation>
    <scope>NUCLEOTIDE SEQUENCE</scope>
    <source>
        <strain evidence="6">VKM B-2555</strain>
    </source>
</reference>
<keyword evidence="4 5" id="KW-0472">Membrane</keyword>
<comment type="subcellular location">
    <subcellularLocation>
        <location evidence="5">Cell membrane</location>
        <topology evidence="5">Multi-pass membrane protein</topology>
    </subcellularLocation>
    <subcellularLocation>
        <location evidence="1">Membrane</location>
        <topology evidence="1">Multi-pass membrane protein</topology>
    </subcellularLocation>
</comment>
<comment type="caution">
    <text evidence="6">The sequence shown here is derived from an EMBL/GenBank/DDBJ whole genome shotgun (WGS) entry which is preliminary data.</text>
</comment>
<keyword evidence="5" id="KW-1003">Cell membrane</keyword>
<keyword evidence="7" id="KW-1185">Reference proteome</keyword>
<sequence length="309" mass="32057">MQIYLPIAELPVDVLLVIGMSLAVGFISGMFGIGGGFLMTPLLIFIGVPTAVAVASEAPQIAASAFTGALSYWRRRALDVKLGLVLLAGGVTGAGAGVWFFNLLRAAGQLEAVIAVAYVALLGVIGGLMLTESTRALLRRGAPQAAAPKPRAAGRSIIDRMPFKLRFQRSMLHMSVIPLLGLGAFVGFVGATLGIGGGFLLVPILVYVFRVPTAVVVGTSLFQILITMLAATVLHAYAAASVDLVLAALLMLGGSIGAQFGVRAGQKLKGEHLRLLLALLLLSVGGRFLIDLVATPKDAYSVAIEAKAR</sequence>
<dbReference type="EMBL" id="BSFK01000016">
    <property type="protein sequence ID" value="GLK77979.1"/>
    <property type="molecule type" value="Genomic_DNA"/>
</dbReference>
<reference evidence="6" key="1">
    <citation type="journal article" date="2014" name="Int. J. Syst. Evol. Microbiol.">
        <title>Complete genome sequence of Corynebacterium casei LMG S-19264T (=DSM 44701T), isolated from a smear-ripened cheese.</title>
        <authorList>
            <consortium name="US DOE Joint Genome Institute (JGI-PGF)"/>
            <person name="Walter F."/>
            <person name="Albersmeier A."/>
            <person name="Kalinowski J."/>
            <person name="Ruckert C."/>
        </authorList>
    </citation>
    <scope>NUCLEOTIDE SEQUENCE</scope>
    <source>
        <strain evidence="6">VKM B-2555</strain>
    </source>
</reference>
<name>A0A9W6N4C0_9HYPH</name>
<dbReference type="InterPro" id="IPR002781">
    <property type="entry name" value="TM_pro_TauE-like"/>
</dbReference>
<protein>
    <recommendedName>
        <fullName evidence="5">Probable membrane transporter protein</fullName>
    </recommendedName>
</protein>
<feature type="transmembrane region" description="Helical" evidence="5">
    <location>
        <begin position="273"/>
        <end position="290"/>
    </location>
</feature>
<keyword evidence="3 5" id="KW-1133">Transmembrane helix</keyword>
<dbReference type="GO" id="GO:0005886">
    <property type="term" value="C:plasma membrane"/>
    <property type="evidence" value="ECO:0007669"/>
    <property type="project" value="UniProtKB-SubCell"/>
</dbReference>
<feature type="transmembrane region" description="Helical" evidence="5">
    <location>
        <begin position="176"/>
        <end position="209"/>
    </location>
</feature>
<dbReference type="PANTHER" id="PTHR43701">
    <property type="entry name" value="MEMBRANE TRANSPORTER PROTEIN MJ0441-RELATED"/>
    <property type="match status" value="1"/>
</dbReference>
<feature type="transmembrane region" description="Helical" evidence="5">
    <location>
        <begin position="221"/>
        <end position="252"/>
    </location>
</feature>
<proteinExistence type="inferred from homology"/>
<feature type="transmembrane region" description="Helical" evidence="5">
    <location>
        <begin position="12"/>
        <end position="38"/>
    </location>
</feature>